<dbReference type="Gene3D" id="3.40.50.300">
    <property type="entry name" value="P-loop containing nucleotide triphosphate hydrolases"/>
    <property type="match status" value="1"/>
</dbReference>
<dbReference type="EMBL" id="FNGA01000003">
    <property type="protein sequence ID" value="SDL07112.1"/>
    <property type="molecule type" value="Genomic_DNA"/>
</dbReference>
<dbReference type="AlphaFoldDB" id="A0A1G9H2M6"/>
<evidence type="ECO:0000313" key="2">
    <source>
        <dbReference type="Proteomes" id="UP000199053"/>
    </source>
</evidence>
<reference evidence="2" key="1">
    <citation type="submission" date="2016-10" db="EMBL/GenBank/DDBJ databases">
        <authorList>
            <person name="Varghese N."/>
            <person name="Submissions S."/>
        </authorList>
    </citation>
    <scope>NUCLEOTIDE SEQUENCE [LARGE SCALE GENOMIC DNA]</scope>
    <source>
        <strain evidence="2">DSM 16995</strain>
    </source>
</reference>
<dbReference type="Gene3D" id="3.30.420.240">
    <property type="match status" value="1"/>
</dbReference>
<dbReference type="STRING" id="246191.SAMN05660337_1979"/>
<dbReference type="InterPro" id="IPR027417">
    <property type="entry name" value="P-loop_NTPase"/>
</dbReference>
<dbReference type="OrthoDB" id="9771580at2"/>
<sequence length="513" mass="59489">MKFTDLSSANQWYAALLRKAELKKEALQVLAELGRNDLFFLLTRLLGRADANNEWVFARCQDVQRNPDGHLDLWSREHYKSTIITFALTVQDILRDPEVTIGIFSHTRPIAKGFLRQIKMELERNELLKQCYSDVLWANPKKDSPKWSEEDGIIVKRKSNPKEATVEAWGLVDGQPTGKHFSRLIYDDVVTRESVSSPDMIFKTTEAWALSINLGTREGIKRYIGTRYHYNDTYRDILKRQAAIPRIFPATADGTLEGDPVLLTREQLATKRREMGPYVFGCQMMQDPRADDVQGFKEDWINRWDQHGQGGKPRWRDFNRYLLVDPASEKKVGSDYTVMLVIGLGPDRNYYLIDGIRDRLNLTERARALFRLHRAYGPQVVGYEKYGQQADVEHMQYVMGEQNYRFSIEPLGGNIPKTDRIRKLVPIFEQGRFWLPWRGRFMDHQGRERDLVREFIDDEYLAFPVAPHDDMLDCMARILDPALGAVFPRPENSPQQQESVQGIMDYDIFTGGQ</sequence>
<gene>
    <name evidence="1" type="ORF">SAMN05660337_1979</name>
</gene>
<dbReference type="RefSeq" id="WP_092160641.1">
    <property type="nucleotide sequence ID" value="NZ_FNGA01000003.1"/>
</dbReference>
<name>A0A1G9H2M6_9BACT</name>
<protein>
    <submittedName>
        <fullName evidence="1">Phage uncharacterized protein (Putative large terminase), C-terminal domain-containing protein</fullName>
    </submittedName>
</protein>
<dbReference type="Proteomes" id="UP000199053">
    <property type="component" value="Unassembled WGS sequence"/>
</dbReference>
<keyword evidence="2" id="KW-1185">Reference proteome</keyword>
<organism evidence="1 2">
    <name type="scientific">Maridesulfovibrio ferrireducens</name>
    <dbReference type="NCBI Taxonomy" id="246191"/>
    <lineage>
        <taxon>Bacteria</taxon>
        <taxon>Pseudomonadati</taxon>
        <taxon>Thermodesulfobacteriota</taxon>
        <taxon>Desulfovibrionia</taxon>
        <taxon>Desulfovibrionales</taxon>
        <taxon>Desulfovibrionaceae</taxon>
        <taxon>Maridesulfovibrio</taxon>
    </lineage>
</organism>
<accession>A0A1G9H2M6</accession>
<proteinExistence type="predicted"/>
<evidence type="ECO:0000313" key="1">
    <source>
        <dbReference type="EMBL" id="SDL07112.1"/>
    </source>
</evidence>